<evidence type="ECO:0000313" key="3">
    <source>
        <dbReference type="Proteomes" id="UP000611215"/>
    </source>
</evidence>
<dbReference type="SUPFAM" id="SSF52833">
    <property type="entry name" value="Thioredoxin-like"/>
    <property type="match status" value="1"/>
</dbReference>
<organism evidence="2 3">
    <name type="scientific">Winogradskyella marina</name>
    <dbReference type="NCBI Taxonomy" id="2785530"/>
    <lineage>
        <taxon>Bacteria</taxon>
        <taxon>Pseudomonadati</taxon>
        <taxon>Bacteroidota</taxon>
        <taxon>Flavobacteriia</taxon>
        <taxon>Flavobacteriales</taxon>
        <taxon>Flavobacteriaceae</taxon>
        <taxon>Winogradskyella</taxon>
    </lineage>
</organism>
<evidence type="ECO:0000313" key="2">
    <source>
        <dbReference type="EMBL" id="MBF8148285.1"/>
    </source>
</evidence>
<dbReference type="InterPro" id="IPR000866">
    <property type="entry name" value="AhpC/TSA"/>
</dbReference>
<name>A0ABS0ECV6_9FLAO</name>
<accession>A0ABS0ECV6</accession>
<dbReference type="Proteomes" id="UP000611215">
    <property type="component" value="Unassembled WGS sequence"/>
</dbReference>
<dbReference type="InterPro" id="IPR036249">
    <property type="entry name" value="Thioredoxin-like_sf"/>
</dbReference>
<sequence>MSIRTQELFRAPEFNVNHWVDANGNKAKAINLSDLEGKFKVLFCFQSWCRGCHSKGLPNLKTMVDALEGNDKVVFLAIQTVFEGYEINTFDKMLATQKQYDLKIPFGHDAGKDDKSQSNIITNYKTGGTPWFIFIDTHNNVVYSDFHLYASSAINFLETIR</sequence>
<reference evidence="2 3" key="1">
    <citation type="submission" date="2020-11" db="EMBL/GenBank/DDBJ databases">
        <title>Winogradskyella marina sp. nov., isolated from marine sediment.</title>
        <authorList>
            <person name="Bo J."/>
            <person name="Wang S."/>
            <person name="Song X."/>
            <person name="Du Z."/>
        </authorList>
    </citation>
    <scope>NUCLEOTIDE SEQUENCE [LARGE SCALE GENOMIC DNA]</scope>
    <source>
        <strain evidence="2 3">F6397</strain>
    </source>
</reference>
<dbReference type="PANTHER" id="PTHR42852">
    <property type="entry name" value="THIOL:DISULFIDE INTERCHANGE PROTEIN DSBE"/>
    <property type="match status" value="1"/>
</dbReference>
<dbReference type="PANTHER" id="PTHR42852:SF13">
    <property type="entry name" value="PROTEIN DIPZ"/>
    <property type="match status" value="1"/>
</dbReference>
<dbReference type="Gene3D" id="3.40.30.10">
    <property type="entry name" value="Glutaredoxin"/>
    <property type="match status" value="1"/>
</dbReference>
<protein>
    <submittedName>
        <fullName evidence="2">Redoxin domain-containing protein</fullName>
    </submittedName>
</protein>
<dbReference type="RefSeq" id="WP_195869576.1">
    <property type="nucleotide sequence ID" value="NZ_JADOET010000001.1"/>
</dbReference>
<dbReference type="EMBL" id="JADOET010000001">
    <property type="protein sequence ID" value="MBF8148285.1"/>
    <property type="molecule type" value="Genomic_DNA"/>
</dbReference>
<feature type="domain" description="Alkyl hydroperoxide reductase subunit C/ Thiol specific antioxidant" evidence="1">
    <location>
        <begin position="10"/>
        <end position="143"/>
    </location>
</feature>
<gene>
    <name evidence="2" type="ORF">ITJ86_00150</name>
</gene>
<evidence type="ECO:0000259" key="1">
    <source>
        <dbReference type="Pfam" id="PF00578"/>
    </source>
</evidence>
<comment type="caution">
    <text evidence="2">The sequence shown here is derived from an EMBL/GenBank/DDBJ whole genome shotgun (WGS) entry which is preliminary data.</text>
</comment>
<dbReference type="Pfam" id="PF00578">
    <property type="entry name" value="AhpC-TSA"/>
    <property type="match status" value="1"/>
</dbReference>
<keyword evidence="3" id="KW-1185">Reference proteome</keyword>
<dbReference type="InterPro" id="IPR050553">
    <property type="entry name" value="Thioredoxin_ResA/DsbE_sf"/>
</dbReference>
<proteinExistence type="predicted"/>